<evidence type="ECO:0000256" key="1">
    <source>
        <dbReference type="ARBA" id="ARBA00007025"/>
    </source>
</evidence>
<dbReference type="GeneID" id="34518090"/>
<name>W6MS93_9ASCO</name>
<dbReference type="GO" id="GO:0016787">
    <property type="term" value="F:hydrolase activity"/>
    <property type="evidence" value="ECO:0007669"/>
    <property type="project" value="UniProtKB-KW"/>
</dbReference>
<dbReference type="InterPro" id="IPR001841">
    <property type="entry name" value="Znf_RING"/>
</dbReference>
<keyword evidence="8" id="KW-0067">ATP-binding</keyword>
<dbReference type="Proteomes" id="UP000019384">
    <property type="component" value="Unassembled WGS sequence"/>
</dbReference>
<dbReference type="InterPro" id="IPR050628">
    <property type="entry name" value="SNF2_RAD54_helicase_TF"/>
</dbReference>
<evidence type="ECO:0000256" key="6">
    <source>
        <dbReference type="ARBA" id="ARBA00022806"/>
    </source>
</evidence>
<keyword evidence="5" id="KW-0378">Hydrolase</keyword>
<sequence>MDAIAARDVVDLDDTDYSDEANAPVDRYEGRSLGDVSTLPQDRLSSLYNSRGAVGTSSNTSVQSVEWKPVVAGDGDEVGASLREVLEPEPKRQKPEIIDLTELDSDDDTGFTPLNTSRIDSRLPPQIRPQPPSSLFGWTAPQSTQTREIYPSKHTEDSDDEIEILSETRVSGPMQESPQLVWEKVSRAYEQKVEEWKMVHESMRNLGKAMDFMRTMANEVIGDAQLSAAHEAQVRSYTQQRVDLAAKDREIAREIGVLKEIRGKAHAAFMNWASENMPSFRDQYSDALAQSSRVNDHRGFTSNVYTQLHQTESQNIENLLKIVQEDEKEGMALTPPELTVQLLPHQRIGLSWLQRMEKSINKGGILSDDMGLGKTVQAIALMIANRSVIPRCQTNLVVAPVALLRQWQAEIMTKISEEYELKVLIYHQSDKVSNFSQLQKYDVVLISYGTLSSEMKKHYGKSLEAAGISKSANFLPDIDVETDTPSPFFGSSNAFYRVILDEAHLIKNKLTLASKSVALLSSTYRWCLSGTPMQNSIDELYPLMRFLRISPYSEERRFKHDISVPMKKGNRDVDDALVSKRAIQKLQVLLKATLLRRTKDSKIDGKPILTLPPKVIEECIIEMYPSERMFYQELENSSAAIAEKMLNKEANISYSNILALLLRLRQSCCHNYMVRAAEPDPTASYAKENWKHIYSSAAQFNRSVVTRINSEAESGVTCPFCYEEVTNDGVYFFGGCGHPICADCMPMYFEKFQEGQTEEQAGKRSAKCPTCRLVTKEDAAVDYDAFDAICNKRMDLAEFKKHIDKRVTVTLNERQERVHQLMDRNGGELEHSAKVDAAADLVRKIFVDYPDEKIIIFSQFTFLFDIMQMVLDADGISWLRYDGTMRSDQRNDCVTRFYSEPEKKVMLISLKAGNVGLTLTCASHVIMMDPFWNPYVEDQATDRAHRIGQNTEVHVYRLLVKDSVEDRILKLQEKKRELVGGALDEEGMKAVSRLGRREMGFLFNIQA</sequence>
<protein>
    <submittedName>
        <fullName evidence="14">Uncharacterized protein</fullName>
    </submittedName>
</protein>
<evidence type="ECO:0000313" key="15">
    <source>
        <dbReference type="Proteomes" id="UP000019384"/>
    </source>
</evidence>
<feature type="domain" description="RING-type" evidence="11">
    <location>
        <begin position="718"/>
        <end position="772"/>
    </location>
</feature>
<evidence type="ECO:0000256" key="7">
    <source>
        <dbReference type="ARBA" id="ARBA00022833"/>
    </source>
</evidence>
<dbReference type="PANTHER" id="PTHR45626:SF16">
    <property type="entry name" value="ATP-DEPENDENT HELICASE ULS1"/>
    <property type="match status" value="1"/>
</dbReference>
<keyword evidence="7" id="KW-0862">Zinc</keyword>
<dbReference type="InterPro" id="IPR017907">
    <property type="entry name" value="Znf_RING_CS"/>
</dbReference>
<dbReference type="RefSeq" id="XP_022456702.1">
    <property type="nucleotide sequence ID" value="XM_022605211.1"/>
</dbReference>
<keyword evidence="2" id="KW-0479">Metal-binding</keyword>
<dbReference type="Gene3D" id="3.30.40.10">
    <property type="entry name" value="Zinc/RING finger domain, C3HC4 (zinc finger)"/>
    <property type="match status" value="1"/>
</dbReference>
<feature type="domain" description="Helicase C-terminal" evidence="13">
    <location>
        <begin position="841"/>
        <end position="995"/>
    </location>
</feature>
<dbReference type="Pfam" id="PF00176">
    <property type="entry name" value="SNF2-rel_dom"/>
    <property type="match status" value="1"/>
</dbReference>
<proteinExistence type="inferred from homology"/>
<evidence type="ECO:0000259" key="11">
    <source>
        <dbReference type="PROSITE" id="PS50089"/>
    </source>
</evidence>
<evidence type="ECO:0000256" key="4">
    <source>
        <dbReference type="ARBA" id="ARBA00022771"/>
    </source>
</evidence>
<reference evidence="14" key="2">
    <citation type="submission" date="2014-02" db="EMBL/GenBank/DDBJ databases">
        <title>Complete DNA sequence of /Kuraishia capsulata/ illustrates novel genomic features among budding yeasts (/Saccharomycotina/).</title>
        <authorList>
            <person name="Morales L."/>
            <person name="Noel B."/>
            <person name="Porcel B."/>
            <person name="Marcet-Houben M."/>
            <person name="Hullo M-F."/>
            <person name="Sacerdot C."/>
            <person name="Tekaia F."/>
            <person name="Leh-Louis V."/>
            <person name="Despons L."/>
            <person name="Khanna V."/>
            <person name="Aury J-M."/>
            <person name="Barbe V."/>
            <person name="Couloux A."/>
            <person name="Labadie K."/>
            <person name="Pelletier E."/>
            <person name="Souciet J-L."/>
            <person name="Boekhout T."/>
            <person name="Gabaldon T."/>
            <person name="Wincker P."/>
            <person name="Dujon B."/>
        </authorList>
    </citation>
    <scope>NUCLEOTIDE SEQUENCE</scope>
    <source>
        <strain evidence="14">CBS 1993</strain>
    </source>
</reference>
<evidence type="ECO:0000259" key="13">
    <source>
        <dbReference type="PROSITE" id="PS51194"/>
    </source>
</evidence>
<keyword evidence="6" id="KW-0347">Helicase</keyword>
<dbReference type="CDD" id="cd18793">
    <property type="entry name" value="SF2_C_SNF"/>
    <property type="match status" value="1"/>
</dbReference>
<dbReference type="InterPro" id="IPR014001">
    <property type="entry name" value="Helicase_ATP-bd"/>
</dbReference>
<dbReference type="InterPro" id="IPR027417">
    <property type="entry name" value="P-loop_NTPase"/>
</dbReference>
<dbReference type="GO" id="GO:0005634">
    <property type="term" value="C:nucleus"/>
    <property type="evidence" value="ECO:0007669"/>
    <property type="project" value="TreeGrafter"/>
</dbReference>
<dbReference type="AlphaFoldDB" id="W6MS93"/>
<feature type="region of interest" description="Disordered" evidence="10">
    <location>
        <begin position="103"/>
        <end position="139"/>
    </location>
</feature>
<evidence type="ECO:0000256" key="9">
    <source>
        <dbReference type="PROSITE-ProRule" id="PRU00175"/>
    </source>
</evidence>
<evidence type="ECO:0000256" key="8">
    <source>
        <dbReference type="ARBA" id="ARBA00022840"/>
    </source>
</evidence>
<reference evidence="14" key="1">
    <citation type="submission" date="2013-12" db="EMBL/GenBank/DDBJ databases">
        <authorList>
            <person name="Genoscope - CEA"/>
        </authorList>
    </citation>
    <scope>NUCLEOTIDE SEQUENCE</scope>
    <source>
        <strain evidence="14">CBS 1993</strain>
    </source>
</reference>
<feature type="domain" description="Helicase ATP-binding" evidence="12">
    <location>
        <begin position="355"/>
        <end position="550"/>
    </location>
</feature>
<evidence type="ECO:0000259" key="12">
    <source>
        <dbReference type="PROSITE" id="PS51192"/>
    </source>
</evidence>
<dbReference type="GO" id="GO:0004386">
    <property type="term" value="F:helicase activity"/>
    <property type="evidence" value="ECO:0007669"/>
    <property type="project" value="UniProtKB-KW"/>
</dbReference>
<organism evidence="14 15">
    <name type="scientific">Kuraishia capsulata CBS 1993</name>
    <dbReference type="NCBI Taxonomy" id="1382522"/>
    <lineage>
        <taxon>Eukaryota</taxon>
        <taxon>Fungi</taxon>
        <taxon>Dikarya</taxon>
        <taxon>Ascomycota</taxon>
        <taxon>Saccharomycotina</taxon>
        <taxon>Pichiomycetes</taxon>
        <taxon>Pichiales</taxon>
        <taxon>Pichiaceae</taxon>
        <taxon>Kuraishia</taxon>
    </lineage>
</organism>
<accession>W6MS93</accession>
<feature type="region of interest" description="Disordered" evidence="10">
    <location>
        <begin position="1"/>
        <end position="38"/>
    </location>
</feature>
<dbReference type="EMBL" id="HG793125">
    <property type="protein sequence ID" value="CDK24685.1"/>
    <property type="molecule type" value="Genomic_DNA"/>
</dbReference>
<dbReference type="HOGENOM" id="CLU_000315_2_8_1"/>
<dbReference type="SMART" id="SM00487">
    <property type="entry name" value="DEXDc"/>
    <property type="match status" value="1"/>
</dbReference>
<dbReference type="GO" id="GO:0005524">
    <property type="term" value="F:ATP binding"/>
    <property type="evidence" value="ECO:0007669"/>
    <property type="project" value="UniProtKB-KW"/>
</dbReference>
<dbReference type="SMART" id="SM00184">
    <property type="entry name" value="RING"/>
    <property type="match status" value="1"/>
</dbReference>
<dbReference type="InterPro" id="IPR049730">
    <property type="entry name" value="SNF2/RAD54-like_C"/>
</dbReference>
<dbReference type="PROSITE" id="PS00518">
    <property type="entry name" value="ZF_RING_1"/>
    <property type="match status" value="1"/>
</dbReference>
<gene>
    <name evidence="14" type="ORF">KUCA_T00000651001</name>
</gene>
<dbReference type="InterPro" id="IPR013083">
    <property type="entry name" value="Znf_RING/FYVE/PHD"/>
</dbReference>
<dbReference type="GO" id="GO:0008094">
    <property type="term" value="F:ATP-dependent activity, acting on DNA"/>
    <property type="evidence" value="ECO:0007669"/>
    <property type="project" value="TreeGrafter"/>
</dbReference>
<dbReference type="GO" id="GO:0008270">
    <property type="term" value="F:zinc ion binding"/>
    <property type="evidence" value="ECO:0007669"/>
    <property type="project" value="UniProtKB-KW"/>
</dbReference>
<keyword evidence="3" id="KW-0547">Nucleotide-binding</keyword>
<dbReference type="Gene3D" id="3.40.50.300">
    <property type="entry name" value="P-loop containing nucleotide triphosphate hydrolases"/>
    <property type="match status" value="1"/>
</dbReference>
<dbReference type="SUPFAM" id="SSF52540">
    <property type="entry name" value="P-loop containing nucleoside triphosphate hydrolases"/>
    <property type="match status" value="2"/>
</dbReference>
<dbReference type="SUPFAM" id="SSF57850">
    <property type="entry name" value="RING/U-box"/>
    <property type="match status" value="1"/>
</dbReference>
<evidence type="ECO:0000313" key="14">
    <source>
        <dbReference type="EMBL" id="CDK24685.1"/>
    </source>
</evidence>
<comment type="similarity">
    <text evidence="1">Belongs to the SNF2/RAD54 helicase family.</text>
</comment>
<dbReference type="PROSITE" id="PS51192">
    <property type="entry name" value="HELICASE_ATP_BIND_1"/>
    <property type="match status" value="1"/>
</dbReference>
<dbReference type="STRING" id="1382522.W6MS93"/>
<evidence type="ECO:0000256" key="2">
    <source>
        <dbReference type="ARBA" id="ARBA00022723"/>
    </source>
</evidence>
<dbReference type="PANTHER" id="PTHR45626">
    <property type="entry name" value="TRANSCRIPTION TERMINATION FACTOR 2-RELATED"/>
    <property type="match status" value="1"/>
</dbReference>
<dbReference type="InterPro" id="IPR038718">
    <property type="entry name" value="SNF2-like_sf"/>
</dbReference>
<dbReference type="InterPro" id="IPR001650">
    <property type="entry name" value="Helicase_C-like"/>
</dbReference>
<evidence type="ECO:0000256" key="3">
    <source>
        <dbReference type="ARBA" id="ARBA00022741"/>
    </source>
</evidence>
<evidence type="ECO:0000256" key="5">
    <source>
        <dbReference type="ARBA" id="ARBA00022801"/>
    </source>
</evidence>
<evidence type="ECO:0000256" key="10">
    <source>
        <dbReference type="SAM" id="MobiDB-lite"/>
    </source>
</evidence>
<dbReference type="InterPro" id="IPR000330">
    <property type="entry name" value="SNF2_N"/>
</dbReference>
<dbReference type="Pfam" id="PF00271">
    <property type="entry name" value="Helicase_C"/>
    <property type="match status" value="1"/>
</dbReference>
<dbReference type="GO" id="GO:0005737">
    <property type="term" value="C:cytoplasm"/>
    <property type="evidence" value="ECO:0007669"/>
    <property type="project" value="TreeGrafter"/>
</dbReference>
<dbReference type="PROSITE" id="PS51194">
    <property type="entry name" value="HELICASE_CTER"/>
    <property type="match status" value="1"/>
</dbReference>
<dbReference type="SMART" id="SM00490">
    <property type="entry name" value="HELICc"/>
    <property type="match status" value="1"/>
</dbReference>
<keyword evidence="15" id="KW-1185">Reference proteome</keyword>
<dbReference type="GO" id="GO:0000724">
    <property type="term" value="P:double-strand break repair via homologous recombination"/>
    <property type="evidence" value="ECO:0007669"/>
    <property type="project" value="TreeGrafter"/>
</dbReference>
<keyword evidence="4 9" id="KW-0863">Zinc-finger</keyword>
<dbReference type="CDD" id="cd18008">
    <property type="entry name" value="DEXDc_SHPRH-like"/>
    <property type="match status" value="1"/>
</dbReference>
<dbReference type="PROSITE" id="PS50089">
    <property type="entry name" value="ZF_RING_2"/>
    <property type="match status" value="1"/>
</dbReference>
<dbReference type="OrthoDB" id="423559at2759"/>
<dbReference type="Gene3D" id="3.40.50.10810">
    <property type="entry name" value="Tandem AAA-ATPase domain"/>
    <property type="match status" value="1"/>
</dbReference>